<comment type="caution">
    <text evidence="3">The sequence shown here is derived from an EMBL/GenBank/DDBJ whole genome shotgun (WGS) entry which is preliminary data.</text>
</comment>
<dbReference type="InterPro" id="IPR013087">
    <property type="entry name" value="Znf_C2H2_type"/>
</dbReference>
<evidence type="ECO:0000313" key="4">
    <source>
        <dbReference type="Proteomes" id="UP001251857"/>
    </source>
</evidence>
<dbReference type="EMBL" id="JAVRIB010000003">
    <property type="protein sequence ID" value="MDT0634113.1"/>
    <property type="molecule type" value="Genomic_DNA"/>
</dbReference>
<dbReference type="PROSITE" id="PS00028">
    <property type="entry name" value="ZINC_FINGER_C2H2_1"/>
    <property type="match status" value="1"/>
</dbReference>
<evidence type="ECO:0000259" key="2">
    <source>
        <dbReference type="PROSITE" id="PS00028"/>
    </source>
</evidence>
<gene>
    <name evidence="3" type="ORF">RM532_04005</name>
</gene>
<feature type="compositionally biased region" description="Polar residues" evidence="1">
    <location>
        <begin position="1"/>
        <end position="22"/>
    </location>
</feature>
<proteinExistence type="predicted"/>
<sequence>MSQKQWSNSTNASKSPKASNPHPSLPRSIEMPFQGEPPGRLSQGAIASNPEFQAFLKSCEPIEGPDPEATSSLLAQFKSYEPDSFIPDHLLAVDGGEYVSSVSEHFPSREILHIRIGSVLLDLAGIRQIQALSETTVDPFEVQKIQQDTSALTLWFPGANIVRGDARSPQQGFRACLREAMVSEETRLNGRLLLDTIYEALAARALAEGGLSNYDPSTEEMLVTHCPSPDCAEERLDQPVRLARDTESAPCPRCQERVYATDALRLHEAFSDHQGNQGLVSRTRNLCEHLLLLHYLLYLQDQNPNALSEFGFVMDGPLAIFGEGARFHRSLMRVISNIYERAETAQVPPPVIFGVQKSGAVLEFAQSLDRVPRETSSGESGPEVAAEQRAGAIPNGTVLSVTDDIRFTYITPKSEANRSIHGYDTYYGQDLIVKTHAGRLFVVNVAYPFGSKGTDAFKHRRFDLEAYPGLGRSLGVLEAVESGLYGNSTVPQMLAHRFSSISRVPGGKILDILAQRHVGSNRER</sequence>
<dbReference type="RefSeq" id="WP_311651973.1">
    <property type="nucleotide sequence ID" value="NZ_JAVRIB010000003.1"/>
</dbReference>
<organism evidence="3 4">
    <name type="scientific">Spectribacter hydrogenoxidans</name>
    <dbReference type="NCBI Taxonomy" id="3075608"/>
    <lineage>
        <taxon>Bacteria</taxon>
        <taxon>Pseudomonadati</taxon>
        <taxon>Pseudomonadota</taxon>
        <taxon>Gammaproteobacteria</taxon>
        <taxon>Salinisphaerales</taxon>
        <taxon>Salinisphaeraceae</taxon>
        <taxon>Spectribacter</taxon>
    </lineage>
</organism>
<evidence type="ECO:0000313" key="3">
    <source>
        <dbReference type="EMBL" id="MDT0634113.1"/>
    </source>
</evidence>
<protein>
    <recommendedName>
        <fullName evidence="2">C2H2-type domain-containing protein</fullName>
    </recommendedName>
</protein>
<dbReference type="Proteomes" id="UP001251857">
    <property type="component" value="Unassembled WGS sequence"/>
</dbReference>
<evidence type="ECO:0000256" key="1">
    <source>
        <dbReference type="SAM" id="MobiDB-lite"/>
    </source>
</evidence>
<accession>A0ABU3BXU9</accession>
<name>A0ABU3BXU9_9GAMM</name>
<reference evidence="3 4" key="1">
    <citation type="submission" date="2023-09" db="EMBL/GenBank/DDBJ databases">
        <authorList>
            <person name="Rey-Velasco X."/>
        </authorList>
    </citation>
    <scope>NUCLEOTIDE SEQUENCE [LARGE SCALE GENOMIC DNA]</scope>
    <source>
        <strain evidence="3 4">W335</strain>
    </source>
</reference>
<feature type="region of interest" description="Disordered" evidence="1">
    <location>
        <begin position="1"/>
        <end position="45"/>
    </location>
</feature>
<keyword evidence="4" id="KW-1185">Reference proteome</keyword>
<feature type="domain" description="C2H2-type" evidence="2">
    <location>
        <begin position="251"/>
        <end position="273"/>
    </location>
</feature>